<dbReference type="SUPFAM" id="SSF46689">
    <property type="entry name" value="Homeodomain-like"/>
    <property type="match status" value="1"/>
</dbReference>
<proteinExistence type="predicted"/>
<name>L0KBF9_HALHC</name>
<dbReference type="GO" id="GO:0006313">
    <property type="term" value="P:DNA transposition"/>
    <property type="evidence" value="ECO:0007669"/>
    <property type="project" value="InterPro"/>
</dbReference>
<dbReference type="PANTHER" id="PTHR33215">
    <property type="entry name" value="PROTEIN DISTAL ANTENNA"/>
    <property type="match status" value="1"/>
</dbReference>
<organism evidence="2 3">
    <name type="scientific">Halobacteroides halobius (strain ATCC 35273 / DSM 5150 / MD-1)</name>
    <dbReference type="NCBI Taxonomy" id="748449"/>
    <lineage>
        <taxon>Bacteria</taxon>
        <taxon>Bacillati</taxon>
        <taxon>Bacillota</taxon>
        <taxon>Clostridia</taxon>
        <taxon>Halanaerobiales</taxon>
        <taxon>Halobacteroidaceae</taxon>
        <taxon>Halobacteroides</taxon>
    </lineage>
</organism>
<dbReference type="Gene3D" id="1.10.10.60">
    <property type="entry name" value="Homeodomain-like"/>
    <property type="match status" value="1"/>
</dbReference>
<dbReference type="InterPro" id="IPR009057">
    <property type="entry name" value="Homeodomain-like_sf"/>
</dbReference>
<evidence type="ECO:0000313" key="3">
    <source>
        <dbReference type="Proteomes" id="UP000010880"/>
    </source>
</evidence>
<dbReference type="GO" id="GO:0004803">
    <property type="term" value="F:transposase activity"/>
    <property type="evidence" value="ECO:0007669"/>
    <property type="project" value="InterPro"/>
</dbReference>
<dbReference type="PANTHER" id="PTHR33215:SF13">
    <property type="entry name" value="PROTEIN DISTAL ANTENNA"/>
    <property type="match status" value="1"/>
</dbReference>
<dbReference type="GO" id="GO:0003677">
    <property type="term" value="F:DNA binding"/>
    <property type="evidence" value="ECO:0007669"/>
    <property type="project" value="InterPro"/>
</dbReference>
<keyword evidence="1" id="KW-0175">Coiled coil</keyword>
<keyword evidence="3" id="KW-1185">Reference proteome</keyword>
<reference evidence="3" key="1">
    <citation type="submission" date="2012-02" db="EMBL/GenBank/DDBJ databases">
        <title>The complete genome of Halobacteroides halobius DSM 5150.</title>
        <authorList>
            <person name="Lucas S."/>
            <person name="Copeland A."/>
            <person name="Lapidus A."/>
            <person name="Glavina del Rio T."/>
            <person name="Dalin E."/>
            <person name="Tice H."/>
            <person name="Bruce D."/>
            <person name="Goodwin L."/>
            <person name="Pitluck S."/>
            <person name="Peters L."/>
            <person name="Mikhailova N."/>
            <person name="Gu W."/>
            <person name="Kyrpides N."/>
            <person name="Mavromatis K."/>
            <person name="Ivanova N."/>
            <person name="Brettin T."/>
            <person name="Detter J.C."/>
            <person name="Han C."/>
            <person name="Larimer F."/>
            <person name="Land M."/>
            <person name="Hauser L."/>
            <person name="Markowitz V."/>
            <person name="Cheng J.-F."/>
            <person name="Hugenholtz P."/>
            <person name="Woyke T."/>
            <person name="Wu D."/>
            <person name="Tindall B."/>
            <person name="Pomrenke H."/>
            <person name="Brambilla E."/>
            <person name="Klenk H.-P."/>
            <person name="Eisen J.A."/>
        </authorList>
    </citation>
    <scope>NUCLEOTIDE SEQUENCE [LARGE SCALE GENOMIC DNA]</scope>
    <source>
        <strain evidence="3">ATCC 35273 / DSM 5150 / MD-1</strain>
    </source>
</reference>
<dbReference type="InterPro" id="IPR051839">
    <property type="entry name" value="RD_transcriptional_regulator"/>
</dbReference>
<dbReference type="eggNOG" id="COG2963">
    <property type="taxonomic scope" value="Bacteria"/>
</dbReference>
<evidence type="ECO:0000256" key="1">
    <source>
        <dbReference type="SAM" id="Coils"/>
    </source>
</evidence>
<dbReference type="Pfam" id="PF01527">
    <property type="entry name" value="HTH_Tnp_1"/>
    <property type="match status" value="1"/>
</dbReference>
<dbReference type="HOGENOM" id="CLU_027402_33_1_9"/>
<protein>
    <submittedName>
        <fullName evidence="2">Transposase</fullName>
    </submittedName>
</protein>
<dbReference type="InterPro" id="IPR002514">
    <property type="entry name" value="Transposase_8"/>
</dbReference>
<dbReference type="EMBL" id="CP003359">
    <property type="protein sequence ID" value="AGB41423.1"/>
    <property type="molecule type" value="Genomic_DNA"/>
</dbReference>
<evidence type="ECO:0000313" key="2">
    <source>
        <dbReference type="EMBL" id="AGB41423.1"/>
    </source>
</evidence>
<dbReference type="STRING" id="748449.Halha_1481"/>
<gene>
    <name evidence="2" type="ordered locus">Halha_1481</name>
</gene>
<sequence length="90" mass="10523">MAKRYNDEFKKKIVNLANNGKKISDIINEYGIARSTVHKWKKDFNNSGSFKAKDNRTDEEKELLKLRKEIKQLKMENDILKQAALILGQK</sequence>
<dbReference type="Proteomes" id="UP000010880">
    <property type="component" value="Chromosome"/>
</dbReference>
<dbReference type="KEGG" id="hhl:Halha_1481"/>
<accession>L0KBF9</accession>
<feature type="coiled-coil region" evidence="1">
    <location>
        <begin position="56"/>
        <end position="83"/>
    </location>
</feature>
<dbReference type="AlphaFoldDB" id="L0KBF9"/>